<dbReference type="Proteomes" id="UP000217790">
    <property type="component" value="Unassembled WGS sequence"/>
</dbReference>
<dbReference type="AlphaFoldDB" id="A0A2H3CAT9"/>
<sequence>MRILQFMKCFAYRSPIEGLMYLSFLAPGRVLNYCVYTSDLLVAYSDFCFFYFYFRVPPVSLLCALVVDPFTCSNCLLSPTCFVPSGYLRCLPSSLHFFFPTPFELVAMGTSLQHTMRAEDKTFTLDMAWELLDLVDSFANGGDESSQRILRCLRGIDRCFASVDQ</sequence>
<name>A0A2H3CAT9_ARMGA</name>
<dbReference type="EMBL" id="KZ293869">
    <property type="protein sequence ID" value="PBK79010.1"/>
    <property type="molecule type" value="Genomic_DNA"/>
</dbReference>
<keyword evidence="2" id="KW-1185">Reference proteome</keyword>
<evidence type="ECO:0000313" key="2">
    <source>
        <dbReference type="Proteomes" id="UP000217790"/>
    </source>
</evidence>
<accession>A0A2H3CAT9</accession>
<proteinExistence type="predicted"/>
<dbReference type="InParanoid" id="A0A2H3CAT9"/>
<reference evidence="2" key="1">
    <citation type="journal article" date="2017" name="Nat. Ecol. Evol.">
        <title>Genome expansion and lineage-specific genetic innovations in the forest pathogenic fungi Armillaria.</title>
        <authorList>
            <person name="Sipos G."/>
            <person name="Prasanna A.N."/>
            <person name="Walter M.C."/>
            <person name="O'Connor E."/>
            <person name="Balint B."/>
            <person name="Krizsan K."/>
            <person name="Kiss B."/>
            <person name="Hess J."/>
            <person name="Varga T."/>
            <person name="Slot J."/>
            <person name="Riley R."/>
            <person name="Boka B."/>
            <person name="Rigling D."/>
            <person name="Barry K."/>
            <person name="Lee J."/>
            <person name="Mihaltcheva S."/>
            <person name="LaButti K."/>
            <person name="Lipzen A."/>
            <person name="Waldron R."/>
            <person name="Moloney N.M."/>
            <person name="Sperisen C."/>
            <person name="Kredics L."/>
            <person name="Vagvoelgyi C."/>
            <person name="Patrignani A."/>
            <person name="Fitzpatrick D."/>
            <person name="Nagy I."/>
            <person name="Doyle S."/>
            <person name="Anderson J.B."/>
            <person name="Grigoriev I.V."/>
            <person name="Gueldener U."/>
            <person name="Muensterkoetter M."/>
            <person name="Nagy L.G."/>
        </authorList>
    </citation>
    <scope>NUCLEOTIDE SEQUENCE [LARGE SCALE GENOMIC DNA]</scope>
    <source>
        <strain evidence="2">Ar21-2</strain>
    </source>
</reference>
<protein>
    <submittedName>
        <fullName evidence="1">Uncharacterized protein</fullName>
    </submittedName>
</protein>
<organism evidence="1 2">
    <name type="scientific">Armillaria gallica</name>
    <name type="common">Bulbous honey fungus</name>
    <name type="synonym">Armillaria bulbosa</name>
    <dbReference type="NCBI Taxonomy" id="47427"/>
    <lineage>
        <taxon>Eukaryota</taxon>
        <taxon>Fungi</taxon>
        <taxon>Dikarya</taxon>
        <taxon>Basidiomycota</taxon>
        <taxon>Agaricomycotina</taxon>
        <taxon>Agaricomycetes</taxon>
        <taxon>Agaricomycetidae</taxon>
        <taxon>Agaricales</taxon>
        <taxon>Marasmiineae</taxon>
        <taxon>Physalacriaceae</taxon>
        <taxon>Armillaria</taxon>
    </lineage>
</organism>
<evidence type="ECO:0000313" key="1">
    <source>
        <dbReference type="EMBL" id="PBK79010.1"/>
    </source>
</evidence>
<gene>
    <name evidence="1" type="ORF">ARMGADRAFT_301347</name>
</gene>